<evidence type="ECO:0000256" key="12">
    <source>
        <dbReference type="ARBA" id="ARBA00034617"/>
    </source>
</evidence>
<evidence type="ECO:0000256" key="14">
    <source>
        <dbReference type="ARBA" id="ARBA00093297"/>
    </source>
</evidence>
<keyword evidence="4 15" id="KW-1048">Host nucleus</keyword>
<evidence type="ECO:0000256" key="1">
    <source>
        <dbReference type="ARBA" id="ARBA00004147"/>
    </source>
</evidence>
<feature type="modified residue" description="Phosphoserine; by host" evidence="15">
    <location>
        <position position="96"/>
    </location>
</feature>
<proteinExistence type="inferred from homology"/>
<dbReference type="InterPro" id="IPR037102">
    <property type="entry name" value="Znf_lg_T-Ag_D1_dom_sf"/>
</dbReference>
<dbReference type="SUPFAM" id="SSF55464">
    <property type="entry name" value="Origin of replication-binding domain, RBD-like"/>
    <property type="match status" value="1"/>
</dbReference>
<accession>A0A7G2A5J6</accession>
<dbReference type="GO" id="GO:0005524">
    <property type="term" value="F:ATP binding"/>
    <property type="evidence" value="ECO:0007669"/>
    <property type="project" value="UniProtKB-UniRule"/>
</dbReference>
<feature type="short sequence motif" description="Nuclear export signal" evidence="15">
    <location>
        <begin position="109"/>
        <end position="118"/>
    </location>
</feature>
<evidence type="ECO:0000313" key="19">
    <source>
        <dbReference type="EMBL" id="CAD1807855.1"/>
    </source>
</evidence>
<feature type="short sequence motif" description="Nuclear localization signal" evidence="15">
    <location>
        <begin position="87"/>
        <end position="89"/>
    </location>
</feature>
<evidence type="ECO:0000256" key="10">
    <source>
        <dbReference type="ARBA" id="ARBA00023125"/>
    </source>
</evidence>
<dbReference type="InterPro" id="IPR001177">
    <property type="entry name" value="PPV_DNA_helicase_E1_C"/>
</dbReference>
<evidence type="ECO:0000256" key="15">
    <source>
        <dbReference type="HAMAP-Rule" id="MF_04000"/>
    </source>
</evidence>
<evidence type="ECO:0000256" key="6">
    <source>
        <dbReference type="ARBA" id="ARBA00022741"/>
    </source>
</evidence>
<keyword evidence="3 15" id="KW-0597">Phosphoprotein</keyword>
<feature type="cross-link" description="Glycyl lysine isopeptide (Lys-Gly) (interchain with G-Cter in SUMO)" evidence="15">
    <location>
        <position position="566"/>
    </location>
</feature>
<comment type="subunit">
    <text evidence="15">Can form hexamers. Interacts with E2 protein; this interaction increases E1 DNA binding specificity. Interacts with host DNA polymerase subunit POLA2. Interacts with host single stranded DNA-binding protein RPA1. Interacts with host TOP1; this interaction stimulates the enzymatic activity of TOP1.</text>
</comment>
<evidence type="ECO:0000256" key="11">
    <source>
        <dbReference type="ARBA" id="ARBA00023235"/>
    </source>
</evidence>
<evidence type="ECO:0000256" key="16">
    <source>
        <dbReference type="PIRNR" id="PIRNR003383"/>
    </source>
</evidence>
<evidence type="ECO:0000256" key="3">
    <source>
        <dbReference type="ARBA" id="ARBA00022553"/>
    </source>
</evidence>
<dbReference type="Pfam" id="PF00524">
    <property type="entry name" value="PPV_E1_N"/>
    <property type="match status" value="1"/>
</dbReference>
<comment type="PTM">
    <text evidence="15">Sumoylated.</text>
</comment>
<evidence type="ECO:0000256" key="7">
    <source>
        <dbReference type="ARBA" id="ARBA00022801"/>
    </source>
</evidence>
<keyword evidence="7 15" id="KW-0378">Hydrolase</keyword>
<dbReference type="Pfam" id="PF00519">
    <property type="entry name" value="PPV_E1_C"/>
    <property type="match status" value="1"/>
</dbReference>
<comment type="function">
    <text evidence="16">ATP-dependent DNA helicase required for initiation of viral DNA replication. It forms a complex with the viral E2 protein. The E1-E2 complex binds to the replication origin which contains binding sites for both proteins.</text>
</comment>
<dbReference type="GO" id="GO:0003677">
    <property type="term" value="F:DNA binding"/>
    <property type="evidence" value="ECO:0007669"/>
    <property type="project" value="UniProtKB-UniRule"/>
</dbReference>
<name>A0A7G2A5J6_HPV43</name>
<dbReference type="Pfam" id="PF20450">
    <property type="entry name" value="PPV_E1_DBD"/>
    <property type="match status" value="1"/>
</dbReference>
<keyword evidence="5 15" id="KW-0235">DNA replication</keyword>
<comment type="PTM">
    <text evidence="15">Phosphorylated.</text>
</comment>
<dbReference type="Gene3D" id="3.40.50.300">
    <property type="entry name" value="P-loop containing nucleotide triphosphate hydrolases"/>
    <property type="match status" value="1"/>
</dbReference>
<keyword evidence="11 15" id="KW-0413">Isomerase</keyword>
<comment type="similarity">
    <text evidence="15 16">Belongs to the papillomaviridae E1 protein family.</text>
</comment>
<keyword evidence="9 15" id="KW-0067">ATP-binding</keyword>
<organismHost>
    <name type="scientific">Homo sapiens</name>
    <name type="common">Human</name>
    <dbReference type="NCBI Taxonomy" id="9606"/>
</organismHost>
<evidence type="ECO:0000256" key="2">
    <source>
        <dbReference type="ARBA" id="ARBA00022518"/>
    </source>
</evidence>
<evidence type="ECO:0000256" key="17">
    <source>
        <dbReference type="SAM" id="MobiDB-lite"/>
    </source>
</evidence>
<evidence type="ECO:0000256" key="5">
    <source>
        <dbReference type="ARBA" id="ARBA00022705"/>
    </source>
</evidence>
<evidence type="ECO:0000256" key="8">
    <source>
        <dbReference type="ARBA" id="ARBA00022806"/>
    </source>
</evidence>
<reference evidence="19" key="1">
    <citation type="submission" date="2020-07" db="EMBL/GenBank/DDBJ databases">
        <authorList>
            <person name="Wienecke-Baldacchino K A."/>
        </authorList>
    </citation>
    <scope>NUCLEOTIDE SEQUENCE</scope>
    <source>
        <strain evidence="19">LNS0937074_HPV43</strain>
    </source>
</reference>
<evidence type="ECO:0000256" key="9">
    <source>
        <dbReference type="ARBA" id="ARBA00022840"/>
    </source>
</evidence>
<keyword evidence="8 15" id="KW-0347">Helicase</keyword>
<gene>
    <name evidence="15 19" type="primary">E1</name>
</gene>
<dbReference type="InterPro" id="IPR014000">
    <property type="entry name" value="PPV_DNA_helicase_E1_N"/>
</dbReference>
<dbReference type="InterPro" id="IPR027417">
    <property type="entry name" value="P-loop_NTPase"/>
</dbReference>
<comment type="function">
    <text evidence="14 15">ATP-dependent DNA 3'-5' helicase required for initiation of viral DNA replication. It forms a complex with the viral E2 protein. The E1-E2 complex binds to the replication origin which contains binding sites for both proteins. During the initial step, a dimer of E1 interacts with a dimer of protein E2 leading to a complex that binds the viral origin of replication with high specificity. Then, a second dimer of E1 displaces the E2 dimer in an ATP-dependent manner to form the E1 tetramer. Following this, two E1 monomers are added to each half of the site, which results in the formation of two E1 trimers on the viral ori. Subsequently, two hexamers will be created. The double hexamer acts as a bi-directional helicase machinery and unwinds the viral DNA and then recruits the host DNA polymerase to start replication.</text>
</comment>
<comment type="subcellular location">
    <subcellularLocation>
        <location evidence="1 15">Host nucleus</location>
    </subcellularLocation>
</comment>
<dbReference type="InterPro" id="IPR016393">
    <property type="entry name" value="Rep_E1_papillomaV"/>
</dbReference>
<feature type="modified residue" description="Phosphoserine; by host" evidence="15">
    <location>
        <position position="92"/>
    </location>
</feature>
<dbReference type="InterPro" id="IPR046935">
    <property type="entry name" value="PPV_E1_DBD_sf"/>
</dbReference>
<feature type="domain" description="SF3 helicase" evidence="18">
    <location>
        <begin position="459"/>
        <end position="609"/>
    </location>
</feature>
<keyword evidence="2 15" id="KW-0244">Early protein</keyword>
<dbReference type="GO" id="GO:0006260">
    <property type="term" value="P:DNA replication"/>
    <property type="evidence" value="ECO:0007669"/>
    <property type="project" value="UniProtKB-UniRule"/>
</dbReference>
<protein>
    <recommendedName>
        <fullName evidence="15 16">Replication protein E1</fullName>
        <ecNumber evidence="15 16">5.6.2.4</ecNumber>
    </recommendedName>
    <alternativeName>
        <fullName evidence="15">ATP-dependent helicase E1</fullName>
    </alternativeName>
    <alternativeName>
        <fullName evidence="15">DNA 3'-5' helicase E1</fullName>
    </alternativeName>
</protein>
<comment type="catalytic activity">
    <reaction evidence="13 15 16">
        <text>ATP + H2O = ADP + phosphate + H(+)</text>
        <dbReference type="Rhea" id="RHEA:13065"/>
        <dbReference type="ChEBI" id="CHEBI:15377"/>
        <dbReference type="ChEBI" id="CHEBI:15378"/>
        <dbReference type="ChEBI" id="CHEBI:30616"/>
        <dbReference type="ChEBI" id="CHEBI:43474"/>
        <dbReference type="ChEBI" id="CHEBI:456216"/>
        <dbReference type="EC" id="5.6.2.4"/>
    </reaction>
</comment>
<dbReference type="InterPro" id="IPR046832">
    <property type="entry name" value="PPV_E1_DBD"/>
</dbReference>
<keyword evidence="15" id="KW-1017">Isopeptide bond</keyword>
<feature type="modified residue" description="Phosphoserine; by host" evidence="15">
    <location>
        <position position="110"/>
    </location>
</feature>
<dbReference type="SUPFAM" id="SSF52540">
    <property type="entry name" value="P-loop containing nucleoside triphosphate hydrolases"/>
    <property type="match status" value="1"/>
</dbReference>
<keyword evidence="6 15" id="KW-0547">Nucleotide-binding</keyword>
<dbReference type="Gene3D" id="1.10.10.510">
    <property type="entry name" value="Zinc finger, large T-antigen D1 domain"/>
    <property type="match status" value="1"/>
</dbReference>
<dbReference type="HAMAP" id="MF_04000">
    <property type="entry name" value="PPV_E1"/>
    <property type="match status" value="1"/>
</dbReference>
<dbReference type="PROSITE" id="PS51206">
    <property type="entry name" value="SF3_HELICASE_1"/>
    <property type="match status" value="1"/>
</dbReference>
<dbReference type="GO" id="GO:0043138">
    <property type="term" value="F:3'-5' DNA helicase activity"/>
    <property type="evidence" value="ECO:0007669"/>
    <property type="project" value="UniProtKB-UniRule"/>
</dbReference>
<dbReference type="EMBL" id="LR861953">
    <property type="protein sequence ID" value="CAD1807855.1"/>
    <property type="molecule type" value="Genomic_DNA"/>
</dbReference>
<evidence type="ECO:0000259" key="18">
    <source>
        <dbReference type="PROSITE" id="PS51206"/>
    </source>
</evidence>
<sequence length="655" mass="73794">MADKQGTEDEGLGCSGWFIVEATVDKTTENNISEDEIEDEEEEDSGFDMVDFINNTLEDSCTDHSSAQALLNAQQADADAAIVQELKRKYMSPYVSPIQCLQESVDRDLSPRLHAIKIGGGQKAKRRLFHVTEQRDSTNGNTEVEARETQVEVEYGEPERHMGANKGCGRGSSSVAEAVEVVEEAGATNSSQDIGEPSPRTRIIELFKDKDVTVKLLGKFKELFGVGFNDLVRQFKSDKSTCTDWVYSVFGVNPSISEGFHMLLKEHTLYLHTQWVTCRWGMVLLALCRYKVAKNRSTIVRQLAQMLNVPVQQILIQPPKLQSAPAALFWFRSSMGNGSEVTGTTPEWISRQTMLEHSFADTQFSLTDMVQWAYDNGYTEECDIAYYYAQRGDIDANAAAFLKSNMQARYVRDCACMCKHYKLAEMKKMSMAEWIKHRGGKCNDGDWKPIVKFLKYQHIDIIAFLGALKKWLHGIPKKNCICIIGPPDTGKSCFGMSLMKFLGGTILSYVNASSHFWLQPLVDAKVAMLDDVTAGCWTYMDMHMRNLLDGNPTSIDRKHRALTVIKCPPLLLTSNMDISTEDKYKYLRSRITTFTFPNTFPFDTNGNAIYELNDENWNSFFKRLASSLELDTAEDENGDTSQATRYVPGTVVRTV</sequence>
<comment type="catalytic activity">
    <reaction evidence="12 15">
        <text>Couples ATP hydrolysis with the unwinding of duplex DNA by translocating in the 3'-5' direction.</text>
        <dbReference type="EC" id="5.6.2.4"/>
    </reaction>
</comment>
<feature type="binding site" evidence="15">
    <location>
        <begin position="485"/>
        <end position="492"/>
    </location>
    <ligand>
        <name>ATP</name>
        <dbReference type="ChEBI" id="CHEBI:30616"/>
    </ligand>
</feature>
<evidence type="ECO:0000256" key="13">
    <source>
        <dbReference type="ARBA" id="ARBA00048988"/>
    </source>
</evidence>
<dbReference type="InterPro" id="IPR014015">
    <property type="entry name" value="Helicase_SF3_DNA-vir"/>
</dbReference>
<dbReference type="Gene3D" id="3.40.1310.10">
    <property type="match status" value="1"/>
</dbReference>
<feature type="region of interest" description="DNA-binding region" evidence="15">
    <location>
        <begin position="195"/>
        <end position="361"/>
    </location>
</feature>
<dbReference type="GO" id="GO:0016817">
    <property type="term" value="F:hydrolase activity, acting on acid anhydrides"/>
    <property type="evidence" value="ECO:0007669"/>
    <property type="project" value="InterPro"/>
</dbReference>
<dbReference type="PIRSF" id="PIRSF003383">
    <property type="entry name" value="Rep_E1_papillomaV"/>
    <property type="match status" value="1"/>
</dbReference>
<dbReference type="GO" id="GO:0042025">
    <property type="term" value="C:host cell nucleus"/>
    <property type="evidence" value="ECO:0007669"/>
    <property type="project" value="UniProtKB-SubCell"/>
</dbReference>
<feature type="region of interest" description="Disordered" evidence="17">
    <location>
        <begin position="633"/>
        <end position="655"/>
    </location>
</feature>
<keyword evidence="15" id="KW-0832">Ubl conjugation</keyword>
<comment type="caution">
    <text evidence="15">Lacks conserved residue(s) required for the propagation of feature annotation.</text>
</comment>
<evidence type="ECO:0000256" key="4">
    <source>
        <dbReference type="ARBA" id="ARBA00022562"/>
    </source>
</evidence>
<dbReference type="EC" id="5.6.2.4" evidence="15 16"/>
<keyword evidence="10 15" id="KW-0238">DNA-binding</keyword>
<organism evidence="19">
    <name type="scientific">Human papillomavirus 43</name>
    <dbReference type="NCBI Taxonomy" id="10591"/>
    <lineage>
        <taxon>Viruses</taxon>
        <taxon>Monodnaviria</taxon>
        <taxon>Shotokuvirae</taxon>
        <taxon>Cossaviricota</taxon>
        <taxon>Papovaviricetes</taxon>
        <taxon>Zurhausenvirales</taxon>
        <taxon>Papillomaviridae</taxon>
        <taxon>Firstpapillomavirinae</taxon>
        <taxon>Alphapapillomavirus</taxon>
        <taxon>Alphapapillomavirus 8</taxon>
    </lineage>
</organism>